<feature type="repeat" description="TPR" evidence="7">
    <location>
        <begin position="200"/>
        <end position="233"/>
    </location>
</feature>
<keyword evidence="10" id="KW-1185">Reference proteome</keyword>
<comment type="caution">
    <text evidence="9">The sequence shown here is derived from an EMBL/GenBank/DDBJ whole genome shotgun (WGS) entry which is preliminary data.</text>
</comment>
<dbReference type="Gene3D" id="3.40.50.12580">
    <property type="match status" value="1"/>
</dbReference>
<evidence type="ECO:0000313" key="10">
    <source>
        <dbReference type="Proteomes" id="UP000539111"/>
    </source>
</evidence>
<dbReference type="Gene3D" id="3.40.50.2000">
    <property type="entry name" value="Glycogen Phosphorylase B"/>
    <property type="match status" value="2"/>
</dbReference>
<protein>
    <submittedName>
        <fullName evidence="9">CDP-glycerol glycerophosphotransferase</fullName>
        <ecNumber evidence="9">2.7.8.12</ecNumber>
    </submittedName>
</protein>
<dbReference type="InterPro" id="IPR051612">
    <property type="entry name" value="Teichoic_Acid_Biosynth"/>
</dbReference>
<dbReference type="Pfam" id="PF00534">
    <property type="entry name" value="Glycos_transf_1"/>
    <property type="match status" value="1"/>
</dbReference>
<dbReference type="SUPFAM" id="SSF48452">
    <property type="entry name" value="TPR-like"/>
    <property type="match status" value="3"/>
</dbReference>
<feature type="repeat" description="TPR" evidence="7">
    <location>
        <begin position="64"/>
        <end position="97"/>
    </location>
</feature>
<dbReference type="PROSITE" id="PS50005">
    <property type="entry name" value="TPR"/>
    <property type="match status" value="4"/>
</dbReference>
<dbReference type="SUPFAM" id="SSF53756">
    <property type="entry name" value="UDP-Glycosyltransferase/glycogen phosphorylase"/>
    <property type="match status" value="2"/>
</dbReference>
<reference evidence="9 10" key="1">
    <citation type="submission" date="2020-07" db="EMBL/GenBank/DDBJ databases">
        <title>Sequencing the genomes of 1000 actinobacteria strains.</title>
        <authorList>
            <person name="Klenk H.-P."/>
        </authorList>
    </citation>
    <scope>NUCLEOTIDE SEQUENCE [LARGE SCALE GENOMIC DNA]</scope>
    <source>
        <strain evidence="9 10">DSM 26341</strain>
    </source>
</reference>
<organism evidence="9 10">
    <name type="scientific">Spelaeicoccus albus</name>
    <dbReference type="NCBI Taxonomy" id="1280376"/>
    <lineage>
        <taxon>Bacteria</taxon>
        <taxon>Bacillati</taxon>
        <taxon>Actinomycetota</taxon>
        <taxon>Actinomycetes</taxon>
        <taxon>Micrococcales</taxon>
        <taxon>Brevibacteriaceae</taxon>
        <taxon>Spelaeicoccus</taxon>
    </lineage>
</organism>
<dbReference type="InterPro" id="IPR043148">
    <property type="entry name" value="TagF_C"/>
</dbReference>
<evidence type="ECO:0000259" key="8">
    <source>
        <dbReference type="Pfam" id="PF00534"/>
    </source>
</evidence>
<feature type="repeat" description="TPR" evidence="7">
    <location>
        <begin position="132"/>
        <end position="165"/>
    </location>
</feature>
<keyword evidence="4 9" id="KW-0808">Transferase</keyword>
<dbReference type="GO" id="GO:0019350">
    <property type="term" value="P:teichoic acid biosynthetic process"/>
    <property type="evidence" value="ECO:0007669"/>
    <property type="project" value="UniProtKB-KW"/>
</dbReference>
<feature type="domain" description="Glycosyl transferase family 1" evidence="8">
    <location>
        <begin position="1148"/>
        <end position="1289"/>
    </location>
</feature>
<dbReference type="PANTHER" id="PTHR37316:SF3">
    <property type="entry name" value="TEICHOIC ACID GLYCEROL-PHOSPHATE TRANSFERASE"/>
    <property type="match status" value="1"/>
</dbReference>
<gene>
    <name evidence="9" type="ORF">BJY26_000773</name>
</gene>
<evidence type="ECO:0000256" key="4">
    <source>
        <dbReference type="ARBA" id="ARBA00022679"/>
    </source>
</evidence>
<dbReference type="Gene3D" id="1.25.40.10">
    <property type="entry name" value="Tetratricopeptide repeat domain"/>
    <property type="match status" value="2"/>
</dbReference>
<accession>A0A7Z0A8V9</accession>
<comment type="similarity">
    <text evidence="2">Belongs to the CDP-glycerol glycerophosphotransferase family.</text>
</comment>
<dbReference type="InterPro" id="IPR001296">
    <property type="entry name" value="Glyco_trans_1"/>
</dbReference>
<dbReference type="InterPro" id="IPR043149">
    <property type="entry name" value="TagF_N"/>
</dbReference>
<keyword evidence="3" id="KW-1003">Cell membrane</keyword>
<dbReference type="Gene3D" id="3.40.50.11820">
    <property type="match status" value="1"/>
</dbReference>
<evidence type="ECO:0000313" key="9">
    <source>
        <dbReference type="EMBL" id="NYI66467.1"/>
    </source>
</evidence>
<sequence>MPSAIRSHEGTDESKNPQISYGGGRMLGWQFPYAIGRRLESRGQIVRAKKLYSLIYRSGDVKAARLAYRLGHTHFALGNMDQAERYIREAVDLAPNQWDWRYRFGFILEREGRLKDALEQYSAAVHGDDSRAQWHFRRGRVLAALGRQPEAAEEFKLAIAQNPDEANYHAALAECVRKHGVNWEEVKVLQAGVEAHSTSAKWHYRLGEVLFSLNQFSEAAYSFGNALAIDGSKAYWWFQYGRALELAERGDEARVAYESAVARDKKLRASEFGVGVFYQSCGDWKRALAAYERDVHSMGRTAEFMYRIGLAADRCYEWPRAIDAYTQSARLDPSAARTFYRLGFANERSGNFNDAAQAYQIACWLAGRIEREWQFRLGYVLEELGEYQEAAEAYRRTTRAKYSRAWSPEVRDILTQEREDSQEALETVDSRSEQGAVANGAFEHYLDGSIEDLPSLQSGIRCVELGDYFVSLQSWQRAKTAYEMSIDRLDSFSPDVLARLGEVHCRLEDYVAACRAFRQTETEPRPTGVPAGKMSPGAQRNLQYVQWTETLELRDDVILYESHMGKNSSCNPKAIFDELNRRDEFKKYVHVWVLAKDTRPAPDLRGMPNVIFVTRESDLYRRYLATAKYLINNVTFPNYFIRRDGQKYLNTWHGTPVKTLGKYVQSSFFEHKNVARNFLQATHIISPNRHTTNSLIDSHDIRGLFTGKLAETGYPRIDRTIGLNAERRRILRDKLGIGRDEPAVLYAPTWRGKAGQEGSDLDKLLTDLEKLQDLPCKLLVRVHPFTEQAIKARGLQLNVVPSEVDTNDLLGAIDALITDYSSIMFDFLPTRKPLLLYVYDIDEYANNRGLYFENLPGKQYADIDQLRAGITTLLMNDFPVEDGRDDALGRFCAHEDGGASKRTVEFFLHDKDDDRVEFDSLPLRSILVRESLIPNGVTTSFLNLINNIDPSQMRVTLIIDSDIVGNDAGRLEKIRALPRHVQVIGRVGQRVPLPEERWLSDKLTALRDLTNEEQWRTYMNAYEREWRRTFGDTQFDASVEYDGYSLFWASLIAAAASTVKSIYLHSDMIREWLTRASYLESLYRIYPRFDNLVSVSNVLRDINVSGVGERFDVSPDHFVFCENQLDVAGVVSKSVEPLDPDIVTWLDESATVFVTIGRLSPEKDQEKLVRAAAQLVKSGYKIQLLLVGDGPLRGELESLVSRLGLGENVMLAGHRSNPFPSLRRADCFVLSSNHEGQPMVLLESLVLGKRIVATDISGARGVLGNQHGRLVENSATGLASGMAEMLRGEIPAGSFDASRYQARVANQFEHRVLAHRSDMSSAGFRLLEERATTERR</sequence>
<evidence type="ECO:0000256" key="5">
    <source>
        <dbReference type="ARBA" id="ARBA00022944"/>
    </source>
</evidence>
<dbReference type="EC" id="2.7.8.12" evidence="9"/>
<dbReference type="GO" id="GO:0047355">
    <property type="term" value="F:CDP-glycerol glycerophosphotransferase activity"/>
    <property type="evidence" value="ECO:0007669"/>
    <property type="project" value="UniProtKB-EC"/>
</dbReference>
<dbReference type="EMBL" id="JACBZP010000001">
    <property type="protein sequence ID" value="NYI66467.1"/>
    <property type="molecule type" value="Genomic_DNA"/>
</dbReference>
<dbReference type="GO" id="GO:0005886">
    <property type="term" value="C:plasma membrane"/>
    <property type="evidence" value="ECO:0007669"/>
    <property type="project" value="UniProtKB-SubCell"/>
</dbReference>
<evidence type="ECO:0000256" key="3">
    <source>
        <dbReference type="ARBA" id="ARBA00022475"/>
    </source>
</evidence>
<dbReference type="InterPro" id="IPR019734">
    <property type="entry name" value="TPR_rpt"/>
</dbReference>
<dbReference type="PANTHER" id="PTHR37316">
    <property type="entry name" value="TEICHOIC ACID GLYCEROL-PHOSPHATE PRIMASE"/>
    <property type="match status" value="1"/>
</dbReference>
<dbReference type="Pfam" id="PF04464">
    <property type="entry name" value="Glyphos_transf"/>
    <property type="match status" value="1"/>
</dbReference>
<evidence type="ECO:0000256" key="6">
    <source>
        <dbReference type="ARBA" id="ARBA00023136"/>
    </source>
</evidence>
<dbReference type="Proteomes" id="UP000539111">
    <property type="component" value="Unassembled WGS sequence"/>
</dbReference>
<evidence type="ECO:0000256" key="7">
    <source>
        <dbReference type="PROSITE-ProRule" id="PRU00339"/>
    </source>
</evidence>
<evidence type="ECO:0000256" key="1">
    <source>
        <dbReference type="ARBA" id="ARBA00004202"/>
    </source>
</evidence>
<keyword evidence="6" id="KW-0472">Membrane</keyword>
<comment type="subcellular location">
    <subcellularLocation>
        <location evidence="1">Cell membrane</location>
        <topology evidence="1">Peripheral membrane protein</topology>
    </subcellularLocation>
</comment>
<dbReference type="InterPro" id="IPR011990">
    <property type="entry name" value="TPR-like_helical_dom_sf"/>
</dbReference>
<dbReference type="InterPro" id="IPR007554">
    <property type="entry name" value="Glycerophosphate_synth"/>
</dbReference>
<dbReference type="Pfam" id="PF13181">
    <property type="entry name" value="TPR_8"/>
    <property type="match status" value="1"/>
</dbReference>
<dbReference type="CDD" id="cd03811">
    <property type="entry name" value="GT4_GT28_WabH-like"/>
    <property type="match status" value="1"/>
</dbReference>
<keyword evidence="7" id="KW-0802">TPR repeat</keyword>
<evidence type="ECO:0000256" key="2">
    <source>
        <dbReference type="ARBA" id="ARBA00010488"/>
    </source>
</evidence>
<dbReference type="GO" id="GO:0016757">
    <property type="term" value="F:glycosyltransferase activity"/>
    <property type="evidence" value="ECO:0007669"/>
    <property type="project" value="InterPro"/>
</dbReference>
<proteinExistence type="inferred from homology"/>
<dbReference type="Pfam" id="PF13432">
    <property type="entry name" value="TPR_16"/>
    <property type="match status" value="3"/>
</dbReference>
<feature type="repeat" description="TPR" evidence="7">
    <location>
        <begin position="302"/>
        <end position="335"/>
    </location>
</feature>
<name>A0A7Z0A8V9_9MICO</name>
<dbReference type="SMART" id="SM00028">
    <property type="entry name" value="TPR"/>
    <property type="match status" value="10"/>
</dbReference>
<keyword evidence="5" id="KW-0777">Teichoic acid biosynthesis</keyword>